<keyword evidence="4" id="KW-1185">Reference proteome</keyword>
<gene>
    <name evidence="3" type="ORF">PanWU01x14_355410</name>
</gene>
<dbReference type="InterPro" id="IPR013201">
    <property type="entry name" value="Prot_inhib_I29"/>
</dbReference>
<dbReference type="Pfam" id="PF08246">
    <property type="entry name" value="Inhibitor_I29"/>
    <property type="match status" value="1"/>
</dbReference>
<dbReference type="InterPro" id="IPR038765">
    <property type="entry name" value="Papain-like_cys_pep_sf"/>
</dbReference>
<feature type="signal peptide" evidence="1">
    <location>
        <begin position="1"/>
        <end position="27"/>
    </location>
</feature>
<name>A0A2P5A959_PARAD</name>
<sequence>MAAPILTKIVFLICCVSFLASVQLALCHDFSFVGYSPEDLTSIDKLIELFESWIAKHGIVYESLEEKSMRFETFKDNLNQIDETNKKLSNYWLGLNDFADLSHEEFKNKYLGLAMKFCHDHNLKP</sequence>
<dbReference type="STRING" id="3476.A0A2P5A959"/>
<dbReference type="EMBL" id="JXTB01000758">
    <property type="protein sequence ID" value="PON33085.1"/>
    <property type="molecule type" value="Genomic_DNA"/>
</dbReference>
<proteinExistence type="predicted"/>
<evidence type="ECO:0000313" key="3">
    <source>
        <dbReference type="EMBL" id="PON33085.1"/>
    </source>
</evidence>
<comment type="caution">
    <text evidence="3">The sequence shown here is derived from an EMBL/GenBank/DDBJ whole genome shotgun (WGS) entry which is preliminary data.</text>
</comment>
<dbReference type="OrthoDB" id="10253408at2759"/>
<dbReference type="SUPFAM" id="SSF54001">
    <property type="entry name" value="Cysteine proteinases"/>
    <property type="match status" value="1"/>
</dbReference>
<dbReference type="SMART" id="SM00848">
    <property type="entry name" value="Inhibitor_I29"/>
    <property type="match status" value="1"/>
</dbReference>
<dbReference type="Gene3D" id="1.10.287.2250">
    <property type="match status" value="1"/>
</dbReference>
<feature type="chain" id="PRO_5015174735" evidence="1">
    <location>
        <begin position="28"/>
        <end position="125"/>
    </location>
</feature>
<evidence type="ECO:0000256" key="1">
    <source>
        <dbReference type="SAM" id="SignalP"/>
    </source>
</evidence>
<accession>A0A2P5A959</accession>
<feature type="domain" description="Cathepsin propeptide inhibitor" evidence="2">
    <location>
        <begin position="50"/>
        <end position="106"/>
    </location>
</feature>
<keyword evidence="1" id="KW-0732">Signal</keyword>
<evidence type="ECO:0000259" key="2">
    <source>
        <dbReference type="SMART" id="SM00848"/>
    </source>
</evidence>
<reference evidence="4" key="1">
    <citation type="submission" date="2016-06" db="EMBL/GenBank/DDBJ databases">
        <title>Parallel loss of symbiosis genes in relatives of nitrogen-fixing non-legume Parasponia.</title>
        <authorList>
            <person name="Van Velzen R."/>
            <person name="Holmer R."/>
            <person name="Bu F."/>
            <person name="Rutten L."/>
            <person name="Van Zeijl A."/>
            <person name="Liu W."/>
            <person name="Santuari L."/>
            <person name="Cao Q."/>
            <person name="Sharma T."/>
            <person name="Shen D."/>
            <person name="Roswanjaya Y."/>
            <person name="Wardhani T."/>
            <person name="Kalhor M.S."/>
            <person name="Jansen J."/>
            <person name="Van den Hoogen J."/>
            <person name="Gungor B."/>
            <person name="Hartog M."/>
            <person name="Hontelez J."/>
            <person name="Verver J."/>
            <person name="Yang W.-C."/>
            <person name="Schijlen E."/>
            <person name="Repin R."/>
            <person name="Schilthuizen M."/>
            <person name="Schranz E."/>
            <person name="Heidstra R."/>
            <person name="Miyata K."/>
            <person name="Fedorova E."/>
            <person name="Kohlen W."/>
            <person name="Bisseling T."/>
            <person name="Smit S."/>
            <person name="Geurts R."/>
        </authorList>
    </citation>
    <scope>NUCLEOTIDE SEQUENCE [LARGE SCALE GENOMIC DNA]</scope>
    <source>
        <strain evidence="4">cv. WU1-14</strain>
    </source>
</reference>
<evidence type="ECO:0000313" key="4">
    <source>
        <dbReference type="Proteomes" id="UP000237105"/>
    </source>
</evidence>
<dbReference type="Proteomes" id="UP000237105">
    <property type="component" value="Unassembled WGS sequence"/>
</dbReference>
<protein>
    <submittedName>
        <fullName evidence="3">Peptidase C1A</fullName>
    </submittedName>
</protein>
<organism evidence="3 4">
    <name type="scientific">Parasponia andersonii</name>
    <name type="common">Sponia andersonii</name>
    <dbReference type="NCBI Taxonomy" id="3476"/>
    <lineage>
        <taxon>Eukaryota</taxon>
        <taxon>Viridiplantae</taxon>
        <taxon>Streptophyta</taxon>
        <taxon>Embryophyta</taxon>
        <taxon>Tracheophyta</taxon>
        <taxon>Spermatophyta</taxon>
        <taxon>Magnoliopsida</taxon>
        <taxon>eudicotyledons</taxon>
        <taxon>Gunneridae</taxon>
        <taxon>Pentapetalae</taxon>
        <taxon>rosids</taxon>
        <taxon>fabids</taxon>
        <taxon>Rosales</taxon>
        <taxon>Cannabaceae</taxon>
        <taxon>Parasponia</taxon>
    </lineage>
</organism>
<dbReference type="AlphaFoldDB" id="A0A2P5A959"/>